<feature type="chain" id="PRO_5041374590" evidence="1">
    <location>
        <begin position="29"/>
        <end position="383"/>
    </location>
</feature>
<comment type="caution">
    <text evidence="2">The sequence shown here is derived from an EMBL/GenBank/DDBJ whole genome shotgun (WGS) entry which is preliminary data.</text>
</comment>
<reference evidence="2" key="1">
    <citation type="journal article" date="2014" name="Int. J. Syst. Evol. Microbiol.">
        <title>Complete genome sequence of Corynebacterium casei LMG S-19264T (=DSM 44701T), isolated from a smear-ripened cheese.</title>
        <authorList>
            <consortium name="US DOE Joint Genome Institute (JGI-PGF)"/>
            <person name="Walter F."/>
            <person name="Albersmeier A."/>
            <person name="Kalinowski J."/>
            <person name="Ruckert C."/>
        </authorList>
    </citation>
    <scope>NUCLEOTIDE SEQUENCE</scope>
    <source>
        <strain evidence="2">NBRC 112290</strain>
    </source>
</reference>
<accession>A0AA38CT21</accession>
<evidence type="ECO:0000256" key="1">
    <source>
        <dbReference type="SAM" id="SignalP"/>
    </source>
</evidence>
<proteinExistence type="predicted"/>
<dbReference type="PROSITE" id="PS51257">
    <property type="entry name" value="PROKAR_LIPOPROTEIN"/>
    <property type="match status" value="1"/>
</dbReference>
<dbReference type="Proteomes" id="UP001157161">
    <property type="component" value="Unassembled WGS sequence"/>
</dbReference>
<dbReference type="AlphaFoldDB" id="A0AA38CT21"/>
<gene>
    <name evidence="2" type="ORF">GCM10025875_14290</name>
</gene>
<sequence length="383" mass="39456">MRPARPSPVRARVVAVAIAGLTTTSVLAACSSPDDLAQEFSVEAALAQVPAATPREGLLVRAADMRAASEAAGVEHPSDGSRESWGNWSIRMSGVSQDGEEAPVVVSMPPTLNLDRAAPEDFAEVLGLSIQDADRVVDATAGASRFAVLAGDVVADLLSDDLVEVADGVRSDRDAPDLQVDLANASAVDPTGAPVRVAAQDGRIAIGSTTALLSAWLAGGDTLADDDALGPLARALDDADVVSAVLMPVTPSDDPVADAAGAGRVAPPDQVEQLRDRLDPLIPADPFLAVGVGWSAPDGEPRVHVSYAFGEDAHAQDAEGVLREAYGDGVSAVDGRPFSDRLTVEDVTVDGAVVTLELTPEPGSVGFLEQALQRRDVLFVSRA</sequence>
<dbReference type="EMBL" id="BSUM01000001">
    <property type="protein sequence ID" value="GMA31437.1"/>
    <property type="molecule type" value="Genomic_DNA"/>
</dbReference>
<evidence type="ECO:0000313" key="2">
    <source>
        <dbReference type="EMBL" id="GMA31437.1"/>
    </source>
</evidence>
<keyword evidence="1" id="KW-0732">Signal</keyword>
<dbReference type="RefSeq" id="WP_284250265.1">
    <property type="nucleotide sequence ID" value="NZ_BSUM01000001.1"/>
</dbReference>
<keyword evidence="3" id="KW-1185">Reference proteome</keyword>
<evidence type="ECO:0000313" key="3">
    <source>
        <dbReference type="Proteomes" id="UP001157161"/>
    </source>
</evidence>
<protein>
    <submittedName>
        <fullName evidence="2">Uncharacterized protein</fullName>
    </submittedName>
</protein>
<feature type="signal peptide" evidence="1">
    <location>
        <begin position="1"/>
        <end position="28"/>
    </location>
</feature>
<reference evidence="2" key="2">
    <citation type="submission" date="2023-02" db="EMBL/GenBank/DDBJ databases">
        <authorList>
            <person name="Sun Q."/>
            <person name="Mori K."/>
        </authorList>
    </citation>
    <scope>NUCLEOTIDE SEQUENCE</scope>
    <source>
        <strain evidence="2">NBRC 112290</strain>
    </source>
</reference>
<name>A0AA38CT21_9MICO</name>
<organism evidence="2 3">
    <name type="scientific">Litorihabitans aurantiacus</name>
    <dbReference type="NCBI Taxonomy" id="1930061"/>
    <lineage>
        <taxon>Bacteria</taxon>
        <taxon>Bacillati</taxon>
        <taxon>Actinomycetota</taxon>
        <taxon>Actinomycetes</taxon>
        <taxon>Micrococcales</taxon>
        <taxon>Beutenbergiaceae</taxon>
        <taxon>Litorihabitans</taxon>
    </lineage>
</organism>